<evidence type="ECO:0000313" key="12">
    <source>
        <dbReference type="EMBL" id="KAL2623573.1"/>
    </source>
</evidence>
<dbReference type="PANTHER" id="PTHR24223">
    <property type="entry name" value="ATP-BINDING CASSETTE SUB-FAMILY C"/>
    <property type="match status" value="1"/>
</dbReference>
<dbReference type="Proteomes" id="UP001605036">
    <property type="component" value="Unassembled WGS sequence"/>
</dbReference>
<dbReference type="GO" id="GO:0005886">
    <property type="term" value="C:plasma membrane"/>
    <property type="evidence" value="ECO:0007669"/>
    <property type="project" value="UniProtKB-SubCell"/>
</dbReference>
<proteinExistence type="inferred from homology"/>
<organism evidence="12 13">
    <name type="scientific">Riccia fluitans</name>
    <dbReference type="NCBI Taxonomy" id="41844"/>
    <lineage>
        <taxon>Eukaryota</taxon>
        <taxon>Viridiplantae</taxon>
        <taxon>Streptophyta</taxon>
        <taxon>Embryophyta</taxon>
        <taxon>Marchantiophyta</taxon>
        <taxon>Marchantiopsida</taxon>
        <taxon>Marchantiidae</taxon>
        <taxon>Marchantiales</taxon>
        <taxon>Ricciaceae</taxon>
        <taxon>Riccia</taxon>
    </lineage>
</organism>
<evidence type="ECO:0000313" key="13">
    <source>
        <dbReference type="Proteomes" id="UP001605036"/>
    </source>
</evidence>
<name>A0ABD1Y9Z1_9MARC</name>
<keyword evidence="5" id="KW-0812">Transmembrane</keyword>
<keyword evidence="9" id="KW-0472">Membrane</keyword>
<evidence type="ECO:0000256" key="7">
    <source>
        <dbReference type="ARBA" id="ARBA00022840"/>
    </source>
</evidence>
<dbReference type="Pfam" id="PF00005">
    <property type="entry name" value="ABC_tran"/>
    <property type="match status" value="1"/>
</dbReference>
<dbReference type="AlphaFoldDB" id="A0ABD1Y9Z1"/>
<dbReference type="InterPro" id="IPR050173">
    <property type="entry name" value="ABC_transporter_C-like"/>
</dbReference>
<dbReference type="PANTHER" id="PTHR24223:SF445">
    <property type="entry name" value="ATP-BINDING CASSETTE TRANSPORTER, SUBFAMILY C, MEMBER 4, SMABCC4"/>
    <property type="match status" value="1"/>
</dbReference>
<dbReference type="SUPFAM" id="SSF52540">
    <property type="entry name" value="P-loop containing nucleoside triphosphate hydrolases"/>
    <property type="match status" value="1"/>
</dbReference>
<evidence type="ECO:0000256" key="9">
    <source>
        <dbReference type="ARBA" id="ARBA00023136"/>
    </source>
</evidence>
<evidence type="ECO:0000256" key="8">
    <source>
        <dbReference type="ARBA" id="ARBA00022989"/>
    </source>
</evidence>
<evidence type="ECO:0000256" key="3">
    <source>
        <dbReference type="ARBA" id="ARBA00022448"/>
    </source>
</evidence>
<evidence type="ECO:0000256" key="10">
    <source>
        <dbReference type="ARBA" id="ARBA00023180"/>
    </source>
</evidence>
<comment type="subcellular location">
    <subcellularLocation>
        <location evidence="1">Cell membrane</location>
        <topology evidence="1">Multi-pass membrane protein</topology>
    </subcellularLocation>
</comment>
<gene>
    <name evidence="12" type="ORF">R1flu_003778</name>
</gene>
<feature type="domain" description="ABC transporter" evidence="11">
    <location>
        <begin position="97"/>
        <end position="302"/>
    </location>
</feature>
<protein>
    <recommendedName>
        <fullName evidence="11">ABC transporter domain-containing protein</fullName>
    </recommendedName>
</protein>
<keyword evidence="3" id="KW-0813">Transport</keyword>
<dbReference type="InterPro" id="IPR003439">
    <property type="entry name" value="ABC_transporter-like_ATP-bd"/>
</dbReference>
<reference evidence="12 13" key="1">
    <citation type="submission" date="2024-09" db="EMBL/GenBank/DDBJ databases">
        <title>Chromosome-scale assembly of Riccia fluitans.</title>
        <authorList>
            <person name="Paukszto L."/>
            <person name="Sawicki J."/>
            <person name="Karawczyk K."/>
            <person name="Piernik-Szablinska J."/>
            <person name="Szczecinska M."/>
            <person name="Mazdziarz M."/>
        </authorList>
    </citation>
    <scope>NUCLEOTIDE SEQUENCE [LARGE SCALE GENOMIC DNA]</scope>
    <source>
        <strain evidence="12">Rf_01</strain>
        <tissue evidence="12">Aerial parts of the thallus</tissue>
    </source>
</reference>
<dbReference type="EMBL" id="JBHFFA010000006">
    <property type="protein sequence ID" value="KAL2623573.1"/>
    <property type="molecule type" value="Genomic_DNA"/>
</dbReference>
<evidence type="ECO:0000256" key="4">
    <source>
        <dbReference type="ARBA" id="ARBA00022475"/>
    </source>
</evidence>
<evidence type="ECO:0000256" key="5">
    <source>
        <dbReference type="ARBA" id="ARBA00022692"/>
    </source>
</evidence>
<dbReference type="SMART" id="SM00382">
    <property type="entry name" value="AAA"/>
    <property type="match status" value="1"/>
</dbReference>
<keyword evidence="13" id="KW-1185">Reference proteome</keyword>
<evidence type="ECO:0000256" key="1">
    <source>
        <dbReference type="ARBA" id="ARBA00004651"/>
    </source>
</evidence>
<dbReference type="FunFam" id="3.40.50.300:FF:002145">
    <property type="entry name" value="ABC transporter (MsbA subfamily)"/>
    <property type="match status" value="1"/>
</dbReference>
<accession>A0ABD1Y9Z1</accession>
<keyword evidence="10" id="KW-0325">Glycoprotein</keyword>
<dbReference type="GO" id="GO:0005524">
    <property type="term" value="F:ATP binding"/>
    <property type="evidence" value="ECO:0007669"/>
    <property type="project" value="UniProtKB-KW"/>
</dbReference>
<dbReference type="PROSITE" id="PS50893">
    <property type="entry name" value="ABC_TRANSPORTER_2"/>
    <property type="match status" value="1"/>
</dbReference>
<dbReference type="CDD" id="cd03244">
    <property type="entry name" value="ABCC_MRP_domain2"/>
    <property type="match status" value="1"/>
</dbReference>
<keyword evidence="7" id="KW-0067">ATP-binding</keyword>
<evidence type="ECO:0000256" key="2">
    <source>
        <dbReference type="ARBA" id="ARBA00009726"/>
    </source>
</evidence>
<dbReference type="Gene3D" id="3.40.50.300">
    <property type="entry name" value="P-loop containing nucleotide triphosphate hydrolases"/>
    <property type="match status" value="1"/>
</dbReference>
<keyword evidence="6" id="KW-0547">Nucleotide-binding</keyword>
<evidence type="ECO:0000256" key="6">
    <source>
        <dbReference type="ARBA" id="ARBA00022741"/>
    </source>
</evidence>
<comment type="similarity">
    <text evidence="2">Belongs to the ABC transporter superfamily. ABCC family. Conjugate transporter (TC 3.A.1.208) subfamily.</text>
</comment>
<evidence type="ECO:0000259" key="11">
    <source>
        <dbReference type="PROSITE" id="PS50893"/>
    </source>
</evidence>
<keyword evidence="4" id="KW-1003">Cell membrane</keyword>
<comment type="caution">
    <text evidence="12">The sequence shown here is derived from an EMBL/GenBank/DDBJ whole genome shotgun (WGS) entry which is preliminary data.</text>
</comment>
<dbReference type="InterPro" id="IPR027417">
    <property type="entry name" value="P-loop_NTPase"/>
</dbReference>
<dbReference type="InterPro" id="IPR003593">
    <property type="entry name" value="AAA+_ATPase"/>
</dbReference>
<sequence>MTPYCEIGNPHGHTSHWFRHSPRGISFSGALISIYGALVAKHEVTTYLYEEYKLSLGDKLVGLLVSSIRQYSNLPTEAPLVIEDHRPSAEWLNEGRFQLENLQFRYRASGSLVLKGVSCLIEAREKVGVVGRTGSGKSTLVQALFRLVEPAGRRLLIDGLAITTIGLSDLRSRISVIPQEPAIFEGTIRGNLDHFERHTDVEIWETLEKCLLADLVRSKSEKLSASVSQGGDNWSVGERQLLCLGRALLTRARILVLNEATAFVDITTDERVLVLDAGHLNENASPEELLSNSNSLFFKLVHEYTDRTGIQHD</sequence>
<keyword evidence="8" id="KW-1133">Transmembrane helix</keyword>